<dbReference type="OrthoDB" id="1953902at2"/>
<dbReference type="EMBL" id="SOAZ01000005">
    <property type="protein sequence ID" value="TDT61857.1"/>
    <property type="molecule type" value="Genomic_DNA"/>
</dbReference>
<evidence type="ECO:0000256" key="2">
    <source>
        <dbReference type="ARBA" id="ARBA00022475"/>
    </source>
</evidence>
<keyword evidence="4 8" id="KW-0812">Transmembrane</keyword>
<organism evidence="10 11">
    <name type="scientific">Fonticella tunisiensis</name>
    <dbReference type="NCBI Taxonomy" id="1096341"/>
    <lineage>
        <taxon>Bacteria</taxon>
        <taxon>Bacillati</taxon>
        <taxon>Bacillota</taxon>
        <taxon>Clostridia</taxon>
        <taxon>Eubacteriales</taxon>
        <taxon>Clostridiaceae</taxon>
        <taxon>Fonticella</taxon>
    </lineage>
</organism>
<dbReference type="PANTHER" id="PTHR37820">
    <property type="entry name" value="CELL DIVISION PROTEIN DIVIB"/>
    <property type="match status" value="1"/>
</dbReference>
<keyword evidence="7" id="KW-0131">Cell cycle</keyword>
<dbReference type="RefSeq" id="WP_133627493.1">
    <property type="nucleotide sequence ID" value="NZ_SOAZ01000005.1"/>
</dbReference>
<dbReference type="Proteomes" id="UP000295325">
    <property type="component" value="Unassembled WGS sequence"/>
</dbReference>
<name>A0A4R7KRF1_9CLOT</name>
<evidence type="ECO:0000256" key="6">
    <source>
        <dbReference type="ARBA" id="ARBA00023136"/>
    </source>
</evidence>
<dbReference type="AlphaFoldDB" id="A0A4R7KRF1"/>
<evidence type="ECO:0000259" key="9">
    <source>
        <dbReference type="PROSITE" id="PS51779"/>
    </source>
</evidence>
<dbReference type="InterPro" id="IPR013685">
    <property type="entry name" value="POTRA_FtsQ_type"/>
</dbReference>
<gene>
    <name evidence="10" type="ORF">EDD71_10535</name>
</gene>
<sequence>MPEKKLEKRLKRRKRFIGFSALIICAGIMVSLALKSSYFIINNIVVEKNNYISKEEVLALLNIKNENIFLINKKELEKNVLQNPYVDSVAIRRRLPSTLIVEIKEKEIKGLVQYNNSFINVDKDGKMVHIVNKFPDGNLPLIEGVKVEQYAVNEPVVKGDEVKERALKAVLTIQDYKECRGLFYSINIEDPYRIVLTTKDKMQTIDIGDSTNLEYKLGFAIAILSNDKVKGKKVFIEISSDGTAVFRELGKG</sequence>
<dbReference type="GO" id="GO:0051301">
    <property type="term" value="P:cell division"/>
    <property type="evidence" value="ECO:0007669"/>
    <property type="project" value="UniProtKB-KW"/>
</dbReference>
<feature type="transmembrane region" description="Helical" evidence="8">
    <location>
        <begin position="16"/>
        <end position="34"/>
    </location>
</feature>
<dbReference type="Pfam" id="PF08478">
    <property type="entry name" value="POTRA_1"/>
    <property type="match status" value="1"/>
</dbReference>
<dbReference type="PROSITE" id="PS51779">
    <property type="entry name" value="POTRA"/>
    <property type="match status" value="1"/>
</dbReference>
<evidence type="ECO:0000256" key="4">
    <source>
        <dbReference type="ARBA" id="ARBA00022692"/>
    </source>
</evidence>
<evidence type="ECO:0000256" key="1">
    <source>
        <dbReference type="ARBA" id="ARBA00004370"/>
    </source>
</evidence>
<comment type="subcellular location">
    <subcellularLocation>
        <location evidence="1">Membrane</location>
    </subcellularLocation>
</comment>
<protein>
    <submittedName>
        <fullName evidence="10">Cell division protein FtsQ</fullName>
    </submittedName>
</protein>
<feature type="domain" description="POTRA" evidence="9">
    <location>
        <begin position="39"/>
        <end position="106"/>
    </location>
</feature>
<proteinExistence type="predicted"/>
<comment type="caution">
    <text evidence="10">The sequence shown here is derived from an EMBL/GenBank/DDBJ whole genome shotgun (WGS) entry which is preliminary data.</text>
</comment>
<dbReference type="InterPro" id="IPR050487">
    <property type="entry name" value="FtsQ_DivIB"/>
</dbReference>
<dbReference type="GO" id="GO:0005886">
    <property type="term" value="C:plasma membrane"/>
    <property type="evidence" value="ECO:0007669"/>
    <property type="project" value="TreeGrafter"/>
</dbReference>
<keyword evidence="5 8" id="KW-1133">Transmembrane helix</keyword>
<evidence type="ECO:0000256" key="7">
    <source>
        <dbReference type="ARBA" id="ARBA00023306"/>
    </source>
</evidence>
<evidence type="ECO:0000256" key="8">
    <source>
        <dbReference type="SAM" id="Phobius"/>
    </source>
</evidence>
<keyword evidence="11" id="KW-1185">Reference proteome</keyword>
<keyword evidence="3 10" id="KW-0132">Cell division</keyword>
<keyword evidence="2" id="KW-1003">Cell membrane</keyword>
<evidence type="ECO:0000256" key="3">
    <source>
        <dbReference type="ARBA" id="ARBA00022618"/>
    </source>
</evidence>
<dbReference type="Gene3D" id="3.10.20.310">
    <property type="entry name" value="membrane protein fhac"/>
    <property type="match status" value="1"/>
</dbReference>
<accession>A0A4R7KRF1</accession>
<evidence type="ECO:0000313" key="10">
    <source>
        <dbReference type="EMBL" id="TDT61857.1"/>
    </source>
</evidence>
<reference evidence="10 11" key="1">
    <citation type="submission" date="2019-03" db="EMBL/GenBank/DDBJ databases">
        <title>Genomic Encyclopedia of Type Strains, Phase IV (KMG-IV): sequencing the most valuable type-strain genomes for metagenomic binning, comparative biology and taxonomic classification.</title>
        <authorList>
            <person name="Goeker M."/>
        </authorList>
    </citation>
    <scope>NUCLEOTIDE SEQUENCE [LARGE SCALE GENOMIC DNA]</scope>
    <source>
        <strain evidence="10 11">DSM 24455</strain>
    </source>
</reference>
<evidence type="ECO:0000313" key="11">
    <source>
        <dbReference type="Proteomes" id="UP000295325"/>
    </source>
</evidence>
<keyword evidence="6 8" id="KW-0472">Membrane</keyword>
<dbReference type="InterPro" id="IPR034746">
    <property type="entry name" value="POTRA"/>
</dbReference>
<evidence type="ECO:0000256" key="5">
    <source>
        <dbReference type="ARBA" id="ARBA00022989"/>
    </source>
</evidence>
<dbReference type="PANTHER" id="PTHR37820:SF1">
    <property type="entry name" value="CELL DIVISION PROTEIN FTSQ"/>
    <property type="match status" value="1"/>
</dbReference>